<keyword evidence="3" id="KW-1185">Reference proteome</keyword>
<evidence type="ECO:0000256" key="1">
    <source>
        <dbReference type="SAM" id="MobiDB-lite"/>
    </source>
</evidence>
<proteinExistence type="predicted"/>
<evidence type="ECO:0000313" key="2">
    <source>
        <dbReference type="EMBL" id="GFO34378.1"/>
    </source>
</evidence>
<name>A0AAV4CR41_9GAST</name>
<sequence length="115" mass="13439">MANYLRRPYAKNNPKPTPGPTVFISSIGSRNDSSNRESQSNRARYAYYWNMCSKPSGGKETLVEESLALRIVLFGLNYLLGWDDTDDDDDEEEEEQEEEMEKKEGRRRRRRRRGG</sequence>
<feature type="compositionally biased region" description="Polar residues" evidence="1">
    <location>
        <begin position="23"/>
        <end position="40"/>
    </location>
</feature>
<evidence type="ECO:0000313" key="3">
    <source>
        <dbReference type="Proteomes" id="UP000735302"/>
    </source>
</evidence>
<reference evidence="2 3" key="1">
    <citation type="journal article" date="2021" name="Elife">
        <title>Chloroplast acquisition without the gene transfer in kleptoplastic sea slugs, Plakobranchus ocellatus.</title>
        <authorList>
            <person name="Maeda T."/>
            <person name="Takahashi S."/>
            <person name="Yoshida T."/>
            <person name="Shimamura S."/>
            <person name="Takaki Y."/>
            <person name="Nagai Y."/>
            <person name="Toyoda A."/>
            <person name="Suzuki Y."/>
            <person name="Arimoto A."/>
            <person name="Ishii H."/>
            <person name="Satoh N."/>
            <person name="Nishiyama T."/>
            <person name="Hasebe M."/>
            <person name="Maruyama T."/>
            <person name="Minagawa J."/>
            <person name="Obokata J."/>
            <person name="Shigenobu S."/>
        </authorList>
    </citation>
    <scope>NUCLEOTIDE SEQUENCE [LARGE SCALE GENOMIC DNA]</scope>
</reference>
<gene>
    <name evidence="2" type="ORF">PoB_006088300</name>
</gene>
<dbReference type="EMBL" id="BLXT01006896">
    <property type="protein sequence ID" value="GFO34378.1"/>
    <property type="molecule type" value="Genomic_DNA"/>
</dbReference>
<protein>
    <submittedName>
        <fullName evidence="2">Uncharacterized protein</fullName>
    </submittedName>
</protein>
<accession>A0AAV4CR41</accession>
<feature type="compositionally biased region" description="Acidic residues" evidence="1">
    <location>
        <begin position="83"/>
        <end position="99"/>
    </location>
</feature>
<feature type="compositionally biased region" description="Basic residues" evidence="1">
    <location>
        <begin position="105"/>
        <end position="115"/>
    </location>
</feature>
<dbReference type="Proteomes" id="UP000735302">
    <property type="component" value="Unassembled WGS sequence"/>
</dbReference>
<dbReference type="AlphaFoldDB" id="A0AAV4CR41"/>
<organism evidence="2 3">
    <name type="scientific">Plakobranchus ocellatus</name>
    <dbReference type="NCBI Taxonomy" id="259542"/>
    <lineage>
        <taxon>Eukaryota</taxon>
        <taxon>Metazoa</taxon>
        <taxon>Spiralia</taxon>
        <taxon>Lophotrochozoa</taxon>
        <taxon>Mollusca</taxon>
        <taxon>Gastropoda</taxon>
        <taxon>Heterobranchia</taxon>
        <taxon>Euthyneura</taxon>
        <taxon>Panpulmonata</taxon>
        <taxon>Sacoglossa</taxon>
        <taxon>Placobranchoidea</taxon>
        <taxon>Plakobranchidae</taxon>
        <taxon>Plakobranchus</taxon>
    </lineage>
</organism>
<feature type="region of interest" description="Disordered" evidence="1">
    <location>
        <begin position="83"/>
        <end position="115"/>
    </location>
</feature>
<feature type="region of interest" description="Disordered" evidence="1">
    <location>
        <begin position="1"/>
        <end position="40"/>
    </location>
</feature>
<comment type="caution">
    <text evidence="2">The sequence shown here is derived from an EMBL/GenBank/DDBJ whole genome shotgun (WGS) entry which is preliminary data.</text>
</comment>